<sequence>MEIRLEKATEIDAETIFNMQVESFKPLLETYRDYKTNPASEKIERTIARINNPYGGYYKILVNHTLTGAICVYRKKETMQYWISPMFILPNYQGNVTAQKVLVLIEKMFPEATSWEFATILEDERNCYLYEKIGYMQTGLKKQLNENATLVYYKKA</sequence>
<dbReference type="InterPro" id="IPR016181">
    <property type="entry name" value="Acyl_CoA_acyltransferase"/>
</dbReference>
<evidence type="ECO:0000313" key="3">
    <source>
        <dbReference type="Proteomes" id="UP000029389"/>
    </source>
</evidence>
<dbReference type="EMBL" id="JMQC01000008">
    <property type="protein sequence ID" value="KFN00980.1"/>
    <property type="molecule type" value="Genomic_DNA"/>
</dbReference>
<dbReference type="InterPro" id="IPR000182">
    <property type="entry name" value="GNAT_dom"/>
</dbReference>
<dbReference type="AlphaFoldDB" id="A0A090YRC9"/>
<evidence type="ECO:0000313" key="2">
    <source>
        <dbReference type="EMBL" id="KFN00980.1"/>
    </source>
</evidence>
<dbReference type="PATRIC" id="fig|1405.8.peg.5207"/>
<dbReference type="PROSITE" id="PS51186">
    <property type="entry name" value="GNAT"/>
    <property type="match status" value="1"/>
</dbReference>
<dbReference type="Gene3D" id="3.40.630.30">
    <property type="match status" value="1"/>
</dbReference>
<dbReference type="SUPFAM" id="SSF55729">
    <property type="entry name" value="Acyl-CoA N-acyltransferases (Nat)"/>
    <property type="match status" value="1"/>
</dbReference>
<accession>A0A090YRC9</accession>
<reference evidence="2 3" key="1">
    <citation type="submission" date="2014-04" db="EMBL/GenBank/DDBJ databases">
        <authorList>
            <person name="Bishop-Lilly K.A."/>
            <person name="Broomall S.M."/>
            <person name="Chain P.S."/>
            <person name="Chertkov O."/>
            <person name="Coyne S.R."/>
            <person name="Daligault H.E."/>
            <person name="Davenport K.W."/>
            <person name="Erkkila T."/>
            <person name="Frey K.G."/>
            <person name="Gibbons H.S."/>
            <person name="Gu W."/>
            <person name="Jaissle J."/>
            <person name="Johnson S.L."/>
            <person name="Koroleva G.I."/>
            <person name="Ladner J.T."/>
            <person name="Lo C.-C."/>
            <person name="Minogue T.D."/>
            <person name="Munk C."/>
            <person name="Palacios G.F."/>
            <person name="Redden C.L."/>
            <person name="Rosenzweig C.N."/>
            <person name="Scholz M.B."/>
            <person name="Teshima H."/>
            <person name="Xu Y."/>
        </authorList>
    </citation>
    <scope>NUCLEOTIDE SEQUENCE [LARGE SCALE GENOMIC DNA]</scope>
    <source>
        <strain evidence="2 3">BHP</strain>
    </source>
</reference>
<dbReference type="GO" id="GO:0016747">
    <property type="term" value="F:acyltransferase activity, transferring groups other than amino-acyl groups"/>
    <property type="evidence" value="ECO:0007669"/>
    <property type="project" value="InterPro"/>
</dbReference>
<keyword evidence="2" id="KW-0808">Transferase</keyword>
<dbReference type="RefSeq" id="WP_042983822.1">
    <property type="nucleotide sequence ID" value="NZ_JMQC01000008.1"/>
</dbReference>
<protein>
    <submittedName>
        <fullName evidence="2">Acetyltransferase, GNAT family</fullName>
    </submittedName>
</protein>
<comment type="caution">
    <text evidence="2">The sequence shown here is derived from an EMBL/GenBank/DDBJ whole genome shotgun (WGS) entry which is preliminary data.</text>
</comment>
<proteinExistence type="predicted"/>
<evidence type="ECO:0000259" key="1">
    <source>
        <dbReference type="PROSITE" id="PS51186"/>
    </source>
</evidence>
<feature type="domain" description="N-acetyltransferase" evidence="1">
    <location>
        <begin position="3"/>
        <end position="156"/>
    </location>
</feature>
<gene>
    <name evidence="2" type="ORF">DJ93_5053</name>
</gene>
<dbReference type="Proteomes" id="UP000029389">
    <property type="component" value="Unassembled WGS sequence"/>
</dbReference>
<organism evidence="2 3">
    <name type="scientific">Bacillus clarus</name>
    <dbReference type="NCBI Taxonomy" id="2338372"/>
    <lineage>
        <taxon>Bacteria</taxon>
        <taxon>Bacillati</taxon>
        <taxon>Bacillota</taxon>
        <taxon>Bacilli</taxon>
        <taxon>Bacillales</taxon>
        <taxon>Bacillaceae</taxon>
        <taxon>Bacillus</taxon>
        <taxon>Bacillus cereus group</taxon>
    </lineage>
</organism>
<name>A0A090YRC9_9BACI</name>